<evidence type="ECO:0000313" key="2">
    <source>
        <dbReference type="EMBL" id="KAJ4440882.1"/>
    </source>
</evidence>
<accession>A0ABQ8T4Q8</accession>
<dbReference type="PANTHER" id="PTHR44809:SF1">
    <property type="entry name" value="PROTEIN O-MANNOSYL-TRANSFERASE TMTC1"/>
    <property type="match status" value="1"/>
</dbReference>
<evidence type="ECO:0000256" key="1">
    <source>
        <dbReference type="SAM" id="MobiDB-lite"/>
    </source>
</evidence>
<protein>
    <submittedName>
        <fullName evidence="2">Uncharacterized protein</fullName>
    </submittedName>
</protein>
<dbReference type="Proteomes" id="UP001148838">
    <property type="component" value="Unassembled WGS sequence"/>
</dbReference>
<proteinExistence type="predicted"/>
<feature type="compositionally biased region" description="Basic and acidic residues" evidence="1">
    <location>
        <begin position="134"/>
        <end position="154"/>
    </location>
</feature>
<dbReference type="InterPro" id="IPR052943">
    <property type="entry name" value="TMTC_O-mannosyl-trnsfr"/>
</dbReference>
<keyword evidence="3" id="KW-1185">Reference proteome</keyword>
<organism evidence="2 3">
    <name type="scientific">Periplaneta americana</name>
    <name type="common">American cockroach</name>
    <name type="synonym">Blatta americana</name>
    <dbReference type="NCBI Taxonomy" id="6978"/>
    <lineage>
        <taxon>Eukaryota</taxon>
        <taxon>Metazoa</taxon>
        <taxon>Ecdysozoa</taxon>
        <taxon>Arthropoda</taxon>
        <taxon>Hexapoda</taxon>
        <taxon>Insecta</taxon>
        <taxon>Pterygota</taxon>
        <taxon>Neoptera</taxon>
        <taxon>Polyneoptera</taxon>
        <taxon>Dictyoptera</taxon>
        <taxon>Blattodea</taxon>
        <taxon>Blattoidea</taxon>
        <taxon>Blattidae</taxon>
        <taxon>Blattinae</taxon>
        <taxon>Periplaneta</taxon>
    </lineage>
</organism>
<feature type="region of interest" description="Disordered" evidence="1">
    <location>
        <begin position="115"/>
        <end position="154"/>
    </location>
</feature>
<dbReference type="PANTHER" id="PTHR44809">
    <property type="match status" value="1"/>
</dbReference>
<dbReference type="EMBL" id="JAJSOF020000015">
    <property type="protein sequence ID" value="KAJ4440882.1"/>
    <property type="molecule type" value="Genomic_DNA"/>
</dbReference>
<sequence length="301" mass="34198">MATSANLKSGTTWALAITTWDRRMGKRKNGRQRSRLKDIFKKNQSSKLQNWKEGGQFEIICSVISAIYKDCENNLKIETPLHSSQVMVSAIRVVKMADTGKRLLLQGEIMSPNEEPLFTEDAKSGSEYEPSTLNERKREKDYEETRKRESEKTKQALQANYQVSGLQPLWFHACNVLLHATASLLFTRVCLAVAGLQPNFAGAAGLLFAAHPIHTEAVTIFKSNNENLESMFATDGTGRDIFRACLSMKIMMILLICLRFDDPADREERKRRIKLLLFLAFPTDGAKFARMLHCWSSHFCR</sequence>
<evidence type="ECO:0000313" key="3">
    <source>
        <dbReference type="Proteomes" id="UP001148838"/>
    </source>
</evidence>
<reference evidence="2 3" key="1">
    <citation type="journal article" date="2022" name="Allergy">
        <title>Genome assembly and annotation of Periplaneta americana reveal a comprehensive cockroach allergen profile.</title>
        <authorList>
            <person name="Wang L."/>
            <person name="Xiong Q."/>
            <person name="Saelim N."/>
            <person name="Wang L."/>
            <person name="Nong W."/>
            <person name="Wan A.T."/>
            <person name="Shi M."/>
            <person name="Liu X."/>
            <person name="Cao Q."/>
            <person name="Hui J.H.L."/>
            <person name="Sookrung N."/>
            <person name="Leung T.F."/>
            <person name="Tungtrongchitr A."/>
            <person name="Tsui S.K.W."/>
        </authorList>
    </citation>
    <scope>NUCLEOTIDE SEQUENCE [LARGE SCALE GENOMIC DNA]</scope>
    <source>
        <strain evidence="2">PWHHKU_190912</strain>
    </source>
</reference>
<comment type="caution">
    <text evidence="2">The sequence shown here is derived from an EMBL/GenBank/DDBJ whole genome shotgun (WGS) entry which is preliminary data.</text>
</comment>
<name>A0ABQ8T4Q8_PERAM</name>
<gene>
    <name evidence="2" type="ORF">ANN_10729</name>
</gene>